<dbReference type="Proteomes" id="UP000007572">
    <property type="component" value="Segment"/>
</dbReference>
<dbReference type="RefSeq" id="YP_005454279.1">
    <property type="nucleotide sequence ID" value="NC_017088.1"/>
</dbReference>
<organism evidence="1 2">
    <name type="scientific">Halorubrum pleomorphic virus 3</name>
    <dbReference type="NCBI Taxonomy" id="1156720"/>
    <lineage>
        <taxon>Viruses</taxon>
        <taxon>Monodnaviria</taxon>
        <taxon>Trapavirae</taxon>
        <taxon>Saleviricota</taxon>
        <taxon>Huolimaviricetes</taxon>
        <taxon>Haloruvirales</taxon>
        <taxon>Pleolipoviridae</taxon>
        <taxon>Betapleolipovirus</taxon>
        <taxon>Betapleolipovirus kalvoae</taxon>
        <taxon>Betapleolipovirus HRPV3</taxon>
    </lineage>
</organism>
<evidence type="ECO:0000313" key="2">
    <source>
        <dbReference type="Proteomes" id="UP000007572"/>
    </source>
</evidence>
<proteinExistence type="predicted"/>
<reference evidence="1 2" key="1">
    <citation type="journal article" date="2012" name="Nucleic Acids Res.">
        <title>Related haloarchaeal pleomorphic viruses contain different genome types.</title>
        <authorList>
            <person name="Sencilo A."/>
            <person name="Paulin L."/>
            <person name="Kellner S."/>
            <person name="Helm M."/>
            <person name="Roine E."/>
        </authorList>
    </citation>
    <scope>NUCLEOTIDE SEQUENCE [LARGE SCALE GENOMIC DNA]</scope>
</reference>
<accession>H9ABN6</accession>
<name>H9ABN6_9VIRU</name>
<evidence type="ECO:0000313" key="1">
    <source>
        <dbReference type="EMBL" id="AFD04006.1"/>
    </source>
</evidence>
<dbReference type="GeneID" id="11948265"/>
<dbReference type="EMBL" id="JN882265">
    <property type="protein sequence ID" value="AFD04006.1"/>
    <property type="molecule type" value="Genomic_DNA"/>
</dbReference>
<protein>
    <submittedName>
        <fullName evidence="1">ORF7</fullName>
    </submittedName>
</protein>
<sequence>MGTHQETISAGETVRRTLSDGTRLVEADDGSGSVIEEYDDPDFGTVHERAEYDQYRDARLHFGLWALVGGFDRPERGALQMVPTNIAVAGKPAVAAWLYLKGGYGYVGSRRHVADELGVSEHTVSKYLTQIREVAETS</sequence>
<keyword evidence="2" id="KW-1185">Reference proteome</keyword>
<gene>
    <name evidence="1" type="primary">ORF7</name>
</gene>
<dbReference type="KEGG" id="vg:11948265"/>